<sequence>MAGVVDNLLEAHSYDDGEGVLVMLHGQDMRNSLVDDSALPTADPDRLAGPFVHIVVDEAQELTDAERQMLLRRCPSRSFTVVGDRTQARHGFTESWRERLERVGLDRIERASLSIKGRQRADVDPQRRRPRPSRVRRGADVRPRRVAVRARRRDRLCDRRSRLPARLAPRPVTDAGTVEGSGVRPGRARRPGVLRRRRRGRPSTTTWRRPGRHGSW</sequence>
<proteinExistence type="predicted"/>
<dbReference type="SUPFAM" id="SSF52540">
    <property type="entry name" value="P-loop containing nucleoside triphosphate hydrolases"/>
    <property type="match status" value="1"/>
</dbReference>
<dbReference type="Proteomes" id="UP001501474">
    <property type="component" value="Unassembled WGS sequence"/>
</dbReference>
<organism evidence="2 3">
    <name type="scientific">Streptomyces indiaensis</name>
    <dbReference type="NCBI Taxonomy" id="284033"/>
    <lineage>
        <taxon>Bacteria</taxon>
        <taxon>Bacillati</taxon>
        <taxon>Actinomycetota</taxon>
        <taxon>Actinomycetes</taxon>
        <taxon>Kitasatosporales</taxon>
        <taxon>Streptomycetaceae</taxon>
        <taxon>Streptomyces</taxon>
    </lineage>
</organism>
<feature type="compositionally biased region" description="Basic residues" evidence="1">
    <location>
        <begin position="186"/>
        <end position="201"/>
    </location>
</feature>
<dbReference type="Gene3D" id="3.40.50.300">
    <property type="entry name" value="P-loop containing nucleotide triphosphate hydrolases"/>
    <property type="match status" value="1"/>
</dbReference>
<evidence type="ECO:0000256" key="1">
    <source>
        <dbReference type="SAM" id="MobiDB-lite"/>
    </source>
</evidence>
<keyword evidence="3" id="KW-1185">Reference proteome</keyword>
<dbReference type="InterPro" id="IPR027417">
    <property type="entry name" value="P-loop_NTPase"/>
</dbReference>
<dbReference type="EMBL" id="BAAART010000157">
    <property type="protein sequence ID" value="GAA2253542.1"/>
    <property type="molecule type" value="Genomic_DNA"/>
</dbReference>
<evidence type="ECO:0000313" key="3">
    <source>
        <dbReference type="Proteomes" id="UP001501474"/>
    </source>
</evidence>
<feature type="region of interest" description="Disordered" evidence="1">
    <location>
        <begin position="159"/>
        <end position="216"/>
    </location>
</feature>
<reference evidence="3" key="1">
    <citation type="journal article" date="2019" name="Int. J. Syst. Evol. Microbiol.">
        <title>The Global Catalogue of Microorganisms (GCM) 10K type strain sequencing project: providing services to taxonomists for standard genome sequencing and annotation.</title>
        <authorList>
            <consortium name="The Broad Institute Genomics Platform"/>
            <consortium name="The Broad Institute Genome Sequencing Center for Infectious Disease"/>
            <person name="Wu L."/>
            <person name="Ma J."/>
        </authorList>
    </citation>
    <scope>NUCLEOTIDE SEQUENCE [LARGE SCALE GENOMIC DNA]</scope>
    <source>
        <strain evidence="3">JCM 3053</strain>
    </source>
</reference>
<name>A0ABP5R9T5_9ACTN</name>
<evidence type="ECO:0000313" key="2">
    <source>
        <dbReference type="EMBL" id="GAA2253542.1"/>
    </source>
</evidence>
<accession>A0ABP5R9T5</accession>
<evidence type="ECO:0008006" key="4">
    <source>
        <dbReference type="Google" id="ProtNLM"/>
    </source>
</evidence>
<feature type="region of interest" description="Disordered" evidence="1">
    <location>
        <begin position="116"/>
        <end position="145"/>
    </location>
</feature>
<comment type="caution">
    <text evidence="2">The sequence shown here is derived from an EMBL/GenBank/DDBJ whole genome shotgun (WGS) entry which is preliminary data.</text>
</comment>
<gene>
    <name evidence="2" type="ORF">GCM10010104_58050</name>
</gene>
<protein>
    <recommendedName>
        <fullName evidence="4">DNA helicase</fullName>
    </recommendedName>
</protein>